<dbReference type="SMART" id="SM00471">
    <property type="entry name" value="HDc"/>
    <property type="match status" value="1"/>
</dbReference>
<dbReference type="InterPro" id="IPR022711">
    <property type="entry name" value="RNase_Y_N"/>
</dbReference>
<dbReference type="STRING" id="237258.SAMN04489756_102109"/>
<organism evidence="13 14">
    <name type="scientific">Cloacibacterium normanense</name>
    <dbReference type="NCBI Taxonomy" id="237258"/>
    <lineage>
        <taxon>Bacteria</taxon>
        <taxon>Pseudomonadati</taxon>
        <taxon>Bacteroidota</taxon>
        <taxon>Flavobacteriia</taxon>
        <taxon>Flavobacteriales</taxon>
        <taxon>Weeksellaceae</taxon>
    </lineage>
</organism>
<dbReference type="CDD" id="cd22431">
    <property type="entry name" value="KH-I_RNaseY"/>
    <property type="match status" value="1"/>
</dbReference>
<keyword evidence="14" id="KW-1185">Reference proteome</keyword>
<dbReference type="PANTHER" id="PTHR12826:SF15">
    <property type="entry name" value="RIBONUCLEASE Y"/>
    <property type="match status" value="1"/>
</dbReference>
<dbReference type="InterPro" id="IPR036612">
    <property type="entry name" value="KH_dom_type_1_sf"/>
</dbReference>
<dbReference type="NCBIfam" id="TIGR03319">
    <property type="entry name" value="RNase_Y"/>
    <property type="match status" value="1"/>
</dbReference>
<dbReference type="PATRIC" id="fig|237258.4.peg.2116"/>
<dbReference type="EMBL" id="MKGI01000005">
    <property type="protein sequence ID" value="OEL12356.1"/>
    <property type="molecule type" value="Genomic_DNA"/>
</dbReference>
<dbReference type="InterPro" id="IPR004087">
    <property type="entry name" value="KH_dom"/>
</dbReference>
<dbReference type="NCBIfam" id="TIGR00277">
    <property type="entry name" value="HDIG"/>
    <property type="match status" value="1"/>
</dbReference>
<dbReference type="OrthoDB" id="9803205at2"/>
<dbReference type="InterPro" id="IPR004088">
    <property type="entry name" value="KH_dom_type_1"/>
</dbReference>
<protein>
    <recommendedName>
        <fullName evidence="9 10">Ribonuclease Y</fullName>
        <shortName evidence="9">RNase Y</shortName>
        <ecNumber evidence="9 10">3.1.-.-</ecNumber>
    </recommendedName>
</protein>
<dbReference type="SUPFAM" id="SSF54791">
    <property type="entry name" value="Eukaryotic type KH-domain (KH-domain type I)"/>
    <property type="match status" value="1"/>
</dbReference>
<dbReference type="GO" id="GO:0004521">
    <property type="term" value="F:RNA endonuclease activity"/>
    <property type="evidence" value="ECO:0007669"/>
    <property type="project" value="UniProtKB-UniRule"/>
</dbReference>
<evidence type="ECO:0000313" key="13">
    <source>
        <dbReference type="EMBL" id="OEL12356.1"/>
    </source>
</evidence>
<dbReference type="Pfam" id="PF00013">
    <property type="entry name" value="KH_1"/>
    <property type="match status" value="1"/>
</dbReference>
<dbReference type="GO" id="GO:0003723">
    <property type="term" value="F:RNA binding"/>
    <property type="evidence" value="ECO:0007669"/>
    <property type="project" value="UniProtKB-UniRule"/>
</dbReference>
<dbReference type="InterPro" id="IPR017705">
    <property type="entry name" value="Ribonuclease_Y"/>
</dbReference>
<keyword evidence="3 9" id="KW-0540">Nuclease</keyword>
<reference evidence="13 14" key="1">
    <citation type="submission" date="2016-09" db="EMBL/GenBank/DDBJ databases">
        <authorList>
            <person name="Capua I."/>
            <person name="De Benedictis P."/>
            <person name="Joannis T."/>
            <person name="Lombin L.H."/>
            <person name="Cattoli G."/>
        </authorList>
    </citation>
    <scope>NUCLEOTIDE SEQUENCE [LARGE SCALE GENOMIC DNA]</scope>
    <source>
        <strain evidence="13 14">NRS-1</strain>
    </source>
</reference>
<comment type="subcellular location">
    <subcellularLocation>
        <location evidence="9">Cell membrane</location>
        <topology evidence="9">Single-pass membrane protein</topology>
    </subcellularLocation>
</comment>
<proteinExistence type="inferred from homology"/>
<dbReference type="Pfam" id="PF01966">
    <property type="entry name" value="HD"/>
    <property type="match status" value="1"/>
</dbReference>
<accession>A0A1E5UHL4</accession>
<feature type="transmembrane region" description="Helical" evidence="9">
    <location>
        <begin position="6"/>
        <end position="24"/>
    </location>
</feature>
<dbReference type="HAMAP" id="MF_00335">
    <property type="entry name" value="RNase_Y"/>
    <property type="match status" value="1"/>
</dbReference>
<dbReference type="CDD" id="cd00077">
    <property type="entry name" value="HDc"/>
    <property type="match status" value="1"/>
</dbReference>
<evidence type="ECO:0000256" key="7">
    <source>
        <dbReference type="ARBA" id="ARBA00022989"/>
    </source>
</evidence>
<dbReference type="GO" id="GO:0006402">
    <property type="term" value="P:mRNA catabolic process"/>
    <property type="evidence" value="ECO:0007669"/>
    <property type="project" value="UniProtKB-UniRule"/>
</dbReference>
<dbReference type="PROSITE" id="PS51831">
    <property type="entry name" value="HD"/>
    <property type="match status" value="1"/>
</dbReference>
<feature type="region of interest" description="Disordered" evidence="11">
    <location>
        <begin position="78"/>
        <end position="100"/>
    </location>
</feature>
<dbReference type="InterPro" id="IPR003607">
    <property type="entry name" value="HD/PDEase_dom"/>
</dbReference>
<name>A0A1E5UHL4_9FLAO</name>
<dbReference type="EC" id="3.1.-.-" evidence="9 10"/>
<keyword evidence="6 9" id="KW-0694">RNA-binding</keyword>
<dbReference type="InterPro" id="IPR006674">
    <property type="entry name" value="HD_domain"/>
</dbReference>
<dbReference type="RefSeq" id="WP_069796598.1">
    <property type="nucleotide sequence ID" value="NZ_CP034157.1"/>
</dbReference>
<dbReference type="SUPFAM" id="SSF109604">
    <property type="entry name" value="HD-domain/PDEase-like"/>
    <property type="match status" value="1"/>
</dbReference>
<evidence type="ECO:0000256" key="1">
    <source>
        <dbReference type="ARBA" id="ARBA00022475"/>
    </source>
</evidence>
<evidence type="ECO:0000256" key="2">
    <source>
        <dbReference type="ARBA" id="ARBA00022692"/>
    </source>
</evidence>
<dbReference type="InterPro" id="IPR006675">
    <property type="entry name" value="HDIG_dom"/>
</dbReference>
<evidence type="ECO:0000259" key="12">
    <source>
        <dbReference type="PROSITE" id="PS51831"/>
    </source>
</evidence>
<keyword evidence="5 9" id="KW-0378">Hydrolase</keyword>
<keyword evidence="7 9" id="KW-1133">Transmembrane helix</keyword>
<dbReference type="GO" id="GO:0016787">
    <property type="term" value="F:hydrolase activity"/>
    <property type="evidence" value="ECO:0007669"/>
    <property type="project" value="UniProtKB-KW"/>
</dbReference>
<dbReference type="Gene3D" id="1.10.3210.10">
    <property type="entry name" value="Hypothetical protein af1432"/>
    <property type="match status" value="1"/>
</dbReference>
<keyword evidence="4 9" id="KW-0255">Endonuclease</keyword>
<keyword evidence="2 9" id="KW-0812">Transmembrane</keyword>
<evidence type="ECO:0000256" key="4">
    <source>
        <dbReference type="ARBA" id="ARBA00022759"/>
    </source>
</evidence>
<evidence type="ECO:0000256" key="10">
    <source>
        <dbReference type="NCBIfam" id="TIGR03319"/>
    </source>
</evidence>
<evidence type="ECO:0000256" key="6">
    <source>
        <dbReference type="ARBA" id="ARBA00022884"/>
    </source>
</evidence>
<feature type="domain" description="HD" evidence="12">
    <location>
        <begin position="339"/>
        <end position="432"/>
    </location>
</feature>
<dbReference type="Proteomes" id="UP000095601">
    <property type="component" value="Unassembled WGS sequence"/>
</dbReference>
<dbReference type="Gene3D" id="3.30.1370.10">
    <property type="entry name" value="K Homology domain, type 1"/>
    <property type="match status" value="1"/>
</dbReference>
<dbReference type="SMART" id="SM00322">
    <property type="entry name" value="KH"/>
    <property type="match status" value="1"/>
</dbReference>
<dbReference type="Pfam" id="PF12072">
    <property type="entry name" value="RNase_Y_N"/>
    <property type="match status" value="1"/>
</dbReference>
<dbReference type="FunFam" id="1.10.3210.10:FF:000013">
    <property type="entry name" value="Ribonuclease Y"/>
    <property type="match status" value="1"/>
</dbReference>
<keyword evidence="8 9" id="KW-0472">Membrane</keyword>
<evidence type="ECO:0000256" key="3">
    <source>
        <dbReference type="ARBA" id="ARBA00022722"/>
    </source>
</evidence>
<gene>
    <name evidence="9 13" type="primary">rny</name>
    <name evidence="13" type="ORF">BHF72_1110</name>
</gene>
<evidence type="ECO:0000256" key="9">
    <source>
        <dbReference type="HAMAP-Rule" id="MF_00335"/>
    </source>
</evidence>
<comment type="caution">
    <text evidence="13">The sequence shown here is derived from an EMBL/GenBank/DDBJ whole genome shotgun (WGS) entry which is preliminary data.</text>
</comment>
<evidence type="ECO:0000256" key="8">
    <source>
        <dbReference type="ARBA" id="ARBA00023136"/>
    </source>
</evidence>
<dbReference type="AlphaFoldDB" id="A0A1E5UHL4"/>
<dbReference type="KEGG" id="cnr:EB819_06180"/>
<keyword evidence="1 9" id="KW-1003">Cell membrane</keyword>
<dbReference type="PROSITE" id="PS50084">
    <property type="entry name" value="KH_TYPE_1"/>
    <property type="match status" value="1"/>
</dbReference>
<sequence>MYLTTIIIGAICLILGLVAGTLFAKSSLNSKAKFIVKDAKKSAENIIENANVKAEAIKKEKEAQAKVKFLELKSQHDENINSREKKMQEAEKRIRDKEQKLNDELSKTGKLEKDLERQKAEYDKKHEIVQKKQQELDVAIAQKVEMLEKISNYSAEEAKAELVESMKAEAKTKAQAHVQSIMEEAQLNAKNEAKKIVIQTIQRIGTEQAIENSVSVFNIESDEVKGRIIGREGRNIRALEAATGVEIIVDDTPEAILLSCFDPVRREVARLSLHRLVTDGRIHPARIEEVVEKTRKQIEEEIIEVGKRTIIDLGIHGLHPELVKIVGRMKFRSSYGQNLLQHSREVANIAATMAAELGLNVKLAKRAGLLHDIGKVPEQESELPHALLGMQWAEKFGENPEVVNAIGAHHDEVEMTSLLSPIIQVADAISGARPGARRQVLESYIQRLKDLEAAALSFDGVSSAFAIQAGRELRVMVESAKVTDEVAHQLSYDISEKIQNELTYPGQVKVTVIRETRAVNIAR</sequence>
<dbReference type="GO" id="GO:0005886">
    <property type="term" value="C:plasma membrane"/>
    <property type="evidence" value="ECO:0007669"/>
    <property type="project" value="UniProtKB-SubCell"/>
</dbReference>
<evidence type="ECO:0000313" key="14">
    <source>
        <dbReference type="Proteomes" id="UP000095601"/>
    </source>
</evidence>
<evidence type="ECO:0000256" key="11">
    <source>
        <dbReference type="SAM" id="MobiDB-lite"/>
    </source>
</evidence>
<comment type="similarity">
    <text evidence="9">Belongs to the RNase Y family.</text>
</comment>
<comment type="function">
    <text evidence="9">Endoribonuclease that initiates mRNA decay.</text>
</comment>
<evidence type="ECO:0000256" key="5">
    <source>
        <dbReference type="ARBA" id="ARBA00022801"/>
    </source>
</evidence>
<dbReference type="PANTHER" id="PTHR12826">
    <property type="entry name" value="RIBONUCLEASE Y"/>
    <property type="match status" value="1"/>
</dbReference>